<evidence type="ECO:0000256" key="3">
    <source>
        <dbReference type="ARBA" id="ARBA00022989"/>
    </source>
</evidence>
<feature type="transmembrane region" description="Helical" evidence="5">
    <location>
        <begin position="216"/>
        <end position="238"/>
    </location>
</feature>
<organism evidence="7 8">
    <name type="scientific">Serratia marcescens</name>
    <dbReference type="NCBI Taxonomy" id="615"/>
    <lineage>
        <taxon>Bacteria</taxon>
        <taxon>Pseudomonadati</taxon>
        <taxon>Pseudomonadota</taxon>
        <taxon>Gammaproteobacteria</taxon>
        <taxon>Enterobacterales</taxon>
        <taxon>Yersiniaceae</taxon>
        <taxon>Serratia</taxon>
    </lineage>
</organism>
<evidence type="ECO:0000256" key="5">
    <source>
        <dbReference type="SAM" id="Phobius"/>
    </source>
</evidence>
<keyword evidence="6" id="KW-0732">Signal</keyword>
<dbReference type="Pfam" id="PF04610">
    <property type="entry name" value="TrbL"/>
    <property type="match status" value="1"/>
</dbReference>
<dbReference type="GO" id="GO:0016020">
    <property type="term" value="C:membrane"/>
    <property type="evidence" value="ECO:0007669"/>
    <property type="project" value="UniProtKB-SubCell"/>
</dbReference>
<reference evidence="7 8" key="1">
    <citation type="submission" date="2023-07" db="EMBL/GenBank/DDBJ databases">
        <title>Pathogens genome sequencing project 196.</title>
        <authorList>
            <person name="Cao X."/>
        </authorList>
    </citation>
    <scope>NUCLEOTIDE SEQUENCE [LARGE SCALE GENOMIC DNA]</scope>
    <source>
        <strain evidence="7 8">SM41</strain>
    </source>
</reference>
<dbReference type="EMBL" id="JAVIPQ010000300">
    <property type="protein sequence ID" value="MDQ9557284.1"/>
    <property type="molecule type" value="Genomic_DNA"/>
</dbReference>
<evidence type="ECO:0000256" key="2">
    <source>
        <dbReference type="ARBA" id="ARBA00022692"/>
    </source>
</evidence>
<keyword evidence="4 5" id="KW-0472">Membrane</keyword>
<feature type="non-terminal residue" evidence="7">
    <location>
        <position position="252"/>
    </location>
</feature>
<feature type="transmembrane region" description="Helical" evidence="5">
    <location>
        <begin position="160"/>
        <end position="185"/>
    </location>
</feature>
<name>A0ABD5BL13_SERMA</name>
<protein>
    <submittedName>
        <fullName evidence="7">P-type conjugative transfer protein TrbL</fullName>
    </submittedName>
</protein>
<feature type="transmembrane region" description="Helical" evidence="5">
    <location>
        <begin position="56"/>
        <end position="78"/>
    </location>
</feature>
<comment type="subcellular location">
    <subcellularLocation>
        <location evidence="1">Membrane</location>
        <topology evidence="1">Multi-pass membrane protein</topology>
    </subcellularLocation>
</comment>
<evidence type="ECO:0000256" key="1">
    <source>
        <dbReference type="ARBA" id="ARBA00004141"/>
    </source>
</evidence>
<dbReference type="RefSeq" id="WP_309213130.1">
    <property type="nucleotide sequence ID" value="NZ_JAVIPQ010000300.1"/>
</dbReference>
<keyword evidence="3 5" id="KW-1133">Transmembrane helix</keyword>
<feature type="chain" id="PRO_5044873076" evidence="6">
    <location>
        <begin position="24"/>
        <end position="252"/>
    </location>
</feature>
<dbReference type="InterPro" id="IPR014150">
    <property type="entry name" value="Conjugal_tfr_TrbL"/>
</dbReference>
<dbReference type="InterPro" id="IPR007688">
    <property type="entry name" value="Conjugal_tfr_TrbL/VirB6"/>
</dbReference>
<evidence type="ECO:0000256" key="4">
    <source>
        <dbReference type="ARBA" id="ARBA00023136"/>
    </source>
</evidence>
<dbReference type="AlphaFoldDB" id="A0ABD5BL13"/>
<dbReference type="Proteomes" id="UP001234811">
    <property type="component" value="Unassembled WGS sequence"/>
</dbReference>
<evidence type="ECO:0000313" key="8">
    <source>
        <dbReference type="Proteomes" id="UP001234811"/>
    </source>
</evidence>
<feature type="signal peptide" evidence="6">
    <location>
        <begin position="1"/>
        <end position="23"/>
    </location>
</feature>
<feature type="transmembrane region" description="Helical" evidence="5">
    <location>
        <begin position="90"/>
        <end position="108"/>
    </location>
</feature>
<evidence type="ECO:0000256" key="6">
    <source>
        <dbReference type="SAM" id="SignalP"/>
    </source>
</evidence>
<keyword evidence="2 5" id="KW-0812">Transmembrane</keyword>
<evidence type="ECO:0000313" key="7">
    <source>
        <dbReference type="EMBL" id="MDQ9557284.1"/>
    </source>
</evidence>
<sequence length="252" mass="27016">MRRSTVFALVGAVLLLSATSAMAAGVDLAQSNTSMNSLLRLIQNASNQWAPRLHDYALWLLGCLAVIQLVWTFAPLVIRGAELGDILHELVKFILVIGFFYAMLDHATEWGGAIVNSFRQAGAHAAGLGSAELMPGDMFSTAVDFSRQVLTAGVSMFSPITSVVVAVSALIVLMCFTFIAALVFVTLVEAYVIINAAVLFMGFGGSQWTREYALAPIRYAVAVGAKLFVLTLIVGLIMQVSAEWSAAYTNDE</sequence>
<comment type="caution">
    <text evidence="7">The sequence shown here is derived from an EMBL/GenBank/DDBJ whole genome shotgun (WGS) entry which is preliminary data.</text>
</comment>
<accession>A0ABD5BL13</accession>
<proteinExistence type="predicted"/>
<dbReference type="NCBIfam" id="TIGR02783">
    <property type="entry name" value="TrbL_P"/>
    <property type="match status" value="1"/>
</dbReference>
<gene>
    <name evidence="7" type="primary">trbL</name>
    <name evidence="7" type="ORF">RF091_17415</name>
</gene>